<evidence type="ECO:0000313" key="1">
    <source>
        <dbReference type="EMBL" id="RZQ51241.1"/>
    </source>
</evidence>
<name>A0A4Q7II23_9GAMM</name>
<dbReference type="Gene3D" id="1.25.40.10">
    <property type="entry name" value="Tetratricopeptide repeat domain"/>
    <property type="match status" value="1"/>
</dbReference>
<dbReference type="SUPFAM" id="SSF48452">
    <property type="entry name" value="TPR-like"/>
    <property type="match status" value="1"/>
</dbReference>
<dbReference type="InterPro" id="IPR011990">
    <property type="entry name" value="TPR-like_helical_dom_sf"/>
</dbReference>
<dbReference type="RefSeq" id="WP_130257336.1">
    <property type="nucleotide sequence ID" value="NZ_PPSX01000122.1"/>
</dbReference>
<dbReference type="AlphaFoldDB" id="A0A4Q7II23"/>
<dbReference type="Proteomes" id="UP000291338">
    <property type="component" value="Unassembled WGS sequence"/>
</dbReference>
<comment type="caution">
    <text evidence="1">The sequence shown here is derived from an EMBL/GenBank/DDBJ whole genome shotgun (WGS) entry which is preliminary data.</text>
</comment>
<organism evidence="1 2">
    <name type="scientific">Pseudoalteromonas phenolica</name>
    <dbReference type="NCBI Taxonomy" id="161398"/>
    <lineage>
        <taxon>Bacteria</taxon>
        <taxon>Pseudomonadati</taxon>
        <taxon>Pseudomonadota</taxon>
        <taxon>Gammaproteobacteria</taxon>
        <taxon>Alteromonadales</taxon>
        <taxon>Pseudoalteromonadaceae</taxon>
        <taxon>Pseudoalteromonas</taxon>
    </lineage>
</organism>
<protein>
    <recommendedName>
        <fullName evidence="3">Tetratricopeptide repeat protein</fullName>
    </recommendedName>
</protein>
<evidence type="ECO:0008006" key="3">
    <source>
        <dbReference type="Google" id="ProtNLM"/>
    </source>
</evidence>
<accession>A0A4Q7II23</accession>
<evidence type="ECO:0000313" key="2">
    <source>
        <dbReference type="Proteomes" id="UP000291338"/>
    </source>
</evidence>
<sequence length="194" mass="22389">MSQEQNQLLYVVNNFQRIIDKSEYETIESLLTSFPQSAEAQFLAGSYFAEKQDYYVAKSHFMNAIEANKEYDIARFQLCFLAVLNKDFETFDLSSRHFFDSELVSYYQLFAKALSYILEDLTIEAVKLIEEGILLNKENASLNQNMKLIIEIISKLKDTELSKGVQTNTHQLNGDEVSAETNSVLLDIYKNKFN</sequence>
<reference evidence="1 2" key="1">
    <citation type="submission" date="2018-01" db="EMBL/GenBank/DDBJ databases">
        <title>Co-occurrence of chitin degradation, pigmentation and bioactivity in marine Pseudoalteromonas.</title>
        <authorList>
            <person name="Paulsen S."/>
            <person name="Gram L."/>
            <person name="Machado H."/>
        </authorList>
    </citation>
    <scope>NUCLEOTIDE SEQUENCE [LARGE SCALE GENOMIC DNA]</scope>
    <source>
        <strain evidence="1 2">S3898</strain>
    </source>
</reference>
<gene>
    <name evidence="1" type="ORF">C1E23_20580</name>
</gene>
<dbReference type="EMBL" id="PPSX01000122">
    <property type="protein sequence ID" value="RZQ51241.1"/>
    <property type="molecule type" value="Genomic_DNA"/>
</dbReference>
<proteinExistence type="predicted"/>